<reference evidence="1 2" key="1">
    <citation type="journal article" date="2020" name="FEMS Microbiol. Ecol.">
        <title>Temporal dynamics of bacterial communities during seed development and maturation.</title>
        <authorList>
            <person name="Chesneau G."/>
            <person name="Torres-Cortes G."/>
            <person name="Briand M."/>
            <person name="Darrasse A."/>
            <person name="Preveaux A."/>
            <person name="Marais C."/>
            <person name="Jacques M.A."/>
            <person name="Shade A."/>
            <person name="Barret M."/>
        </authorList>
    </citation>
    <scope>NUCLEOTIDE SEQUENCE [LARGE SCALE GENOMIC DNA]</scope>
    <source>
        <strain evidence="1 2">CFBP13599</strain>
    </source>
</reference>
<sequence>MFYENENFSLTPQYYQASEREHQAEYLQIPSATLETIAIGGRKEISRFDAIISTSGKSISTEELHESVHNCFVEYNHSSSLTTASRSERIKAFYHLYTAPYSLEKWFGITLPRPASPPSLFQQDVLLPSSSSALSWVNQSQRLTATAAHSSTFKDLQTDVQHGFQMEFFLFSISDSLPSTGSGPIPIWVDKTNILFLPSQIYALKEILEALPSQCPNQRELTKLDVLNNAALKFHATIKNIKENNEASRYWREHSETSNIASYLRANIKLKSESTIEYCTRVLIDDNSLFEDPKPAIEVSPKKYPRSFSDALIRLNEARPLMKNDSSDKNIMASKQLKDRLEKIGFKSRAANLLKAILKEPLKN</sequence>
<dbReference type="Proteomes" id="UP000620025">
    <property type="component" value="Unassembled WGS sequence"/>
</dbReference>
<protein>
    <submittedName>
        <fullName evidence="1">Uncharacterized protein</fullName>
    </submittedName>
</protein>
<organism evidence="1 2">
    <name type="scientific">Pseudomonas coleopterorum</name>
    <dbReference type="NCBI Taxonomy" id="1605838"/>
    <lineage>
        <taxon>Bacteria</taxon>
        <taxon>Pseudomonadati</taxon>
        <taxon>Pseudomonadota</taxon>
        <taxon>Gammaproteobacteria</taxon>
        <taxon>Pseudomonadales</taxon>
        <taxon>Pseudomonadaceae</taxon>
        <taxon>Pseudomonas</taxon>
    </lineage>
</organism>
<name>A0ABR9BZ04_9PSED</name>
<dbReference type="RefSeq" id="WP_192067636.1">
    <property type="nucleotide sequence ID" value="NZ_JACYWY010000003.1"/>
</dbReference>
<comment type="caution">
    <text evidence="1">The sequence shown here is derived from an EMBL/GenBank/DDBJ whole genome shotgun (WGS) entry which is preliminary data.</text>
</comment>
<evidence type="ECO:0000313" key="2">
    <source>
        <dbReference type="Proteomes" id="UP000620025"/>
    </source>
</evidence>
<dbReference type="EMBL" id="JACYWZ010000004">
    <property type="protein sequence ID" value="MBD8770100.1"/>
    <property type="molecule type" value="Genomic_DNA"/>
</dbReference>
<keyword evidence="2" id="KW-1185">Reference proteome</keyword>
<evidence type="ECO:0000313" key="1">
    <source>
        <dbReference type="EMBL" id="MBD8770100.1"/>
    </source>
</evidence>
<gene>
    <name evidence="1" type="ORF">IFT38_11155</name>
</gene>
<proteinExistence type="predicted"/>
<accession>A0ABR9BZ04</accession>